<dbReference type="Pfam" id="PF02118">
    <property type="entry name" value="Srg"/>
    <property type="match status" value="1"/>
</dbReference>
<evidence type="ECO:0000256" key="1">
    <source>
        <dbReference type="ARBA" id="ARBA00004141"/>
    </source>
</evidence>
<feature type="transmembrane region" description="Helical" evidence="6">
    <location>
        <begin position="7"/>
        <end position="29"/>
    </location>
</feature>
<keyword evidence="3 6" id="KW-0812">Transmembrane</keyword>
<organism evidence="7 8">
    <name type="scientific">Pristionchus fissidentatus</name>
    <dbReference type="NCBI Taxonomy" id="1538716"/>
    <lineage>
        <taxon>Eukaryota</taxon>
        <taxon>Metazoa</taxon>
        <taxon>Ecdysozoa</taxon>
        <taxon>Nematoda</taxon>
        <taxon>Chromadorea</taxon>
        <taxon>Rhabditida</taxon>
        <taxon>Rhabditina</taxon>
        <taxon>Diplogasteromorpha</taxon>
        <taxon>Diplogasteroidea</taxon>
        <taxon>Neodiplogasteridae</taxon>
        <taxon>Pristionchus</taxon>
    </lineage>
</organism>
<feature type="transmembrane region" description="Helical" evidence="6">
    <location>
        <begin position="126"/>
        <end position="144"/>
    </location>
</feature>
<proteinExistence type="inferred from homology"/>
<keyword evidence="8" id="KW-1185">Reference proteome</keyword>
<sequence length="145" mass="16853">RSMRISNIIPICYGIPGLLAYCLVIYAMYGVRRVLNRSFIVIFVLTALINIATWINGWPSLRLQNEPLFFFVFEFFNDHPLISDVHNFLIAHFYFAQNVCVFLLTADRCVVIFSLTSNTLWWNKGYVHIALISHLVCLAVHLWAR</sequence>
<dbReference type="GO" id="GO:0004888">
    <property type="term" value="F:transmembrane signaling receptor activity"/>
    <property type="evidence" value="ECO:0007669"/>
    <property type="project" value="InterPro"/>
</dbReference>
<feature type="transmembrane region" description="Helical" evidence="6">
    <location>
        <begin position="88"/>
        <end position="106"/>
    </location>
</feature>
<protein>
    <recommendedName>
        <fullName evidence="6">Serpentine receptor class gamma</fullName>
    </recommendedName>
</protein>
<evidence type="ECO:0000256" key="3">
    <source>
        <dbReference type="ARBA" id="ARBA00022692"/>
    </source>
</evidence>
<evidence type="ECO:0000313" key="7">
    <source>
        <dbReference type="EMBL" id="GMT22241.1"/>
    </source>
</evidence>
<keyword evidence="5 6" id="KW-0472">Membrane</keyword>
<keyword evidence="4 6" id="KW-1133">Transmembrane helix</keyword>
<evidence type="ECO:0000256" key="6">
    <source>
        <dbReference type="RuleBase" id="RU280813"/>
    </source>
</evidence>
<dbReference type="PANTHER" id="PTHR31552">
    <property type="entry name" value="SERPENTINE RECEPTOR CLASS GAMMA"/>
    <property type="match status" value="1"/>
</dbReference>
<comment type="subcellular location">
    <subcellularLocation>
        <location evidence="1">Membrane</location>
        <topology evidence="1">Multi-pass membrane protein</topology>
    </subcellularLocation>
</comment>
<dbReference type="InterPro" id="IPR000609">
    <property type="entry name" value="7TM_GPCR_serpentine_rcpt_Srg"/>
</dbReference>
<feature type="non-terminal residue" evidence="7">
    <location>
        <position position="145"/>
    </location>
</feature>
<dbReference type="GO" id="GO:0007606">
    <property type="term" value="P:sensory perception of chemical stimulus"/>
    <property type="evidence" value="ECO:0007669"/>
    <property type="project" value="UniProtKB-UniRule"/>
</dbReference>
<dbReference type="EMBL" id="BTSY01000004">
    <property type="protein sequence ID" value="GMT22241.1"/>
    <property type="molecule type" value="Genomic_DNA"/>
</dbReference>
<comment type="caution">
    <text evidence="7">The sequence shown here is derived from an EMBL/GenBank/DDBJ whole genome shotgun (WGS) entry which is preliminary data.</text>
</comment>
<accession>A0AAV5VS15</accession>
<evidence type="ECO:0000256" key="5">
    <source>
        <dbReference type="ARBA" id="ARBA00023136"/>
    </source>
</evidence>
<comment type="similarity">
    <text evidence="2 6">Belongs to the nematode receptor-like protein srg family.</text>
</comment>
<feature type="transmembrane region" description="Helical" evidence="6">
    <location>
        <begin position="35"/>
        <end position="55"/>
    </location>
</feature>
<dbReference type="PANTHER" id="PTHR31552:SF8">
    <property type="entry name" value="SERPENTINE RECEPTOR CLASS GAMMA"/>
    <property type="match status" value="1"/>
</dbReference>
<gene>
    <name evidence="7" type="ORF">PFISCL1PPCAC_13538</name>
</gene>
<comment type="caution">
    <text evidence="6">Lacks conserved residue(s) required for the propagation of feature annotation.</text>
</comment>
<dbReference type="Proteomes" id="UP001432322">
    <property type="component" value="Unassembled WGS sequence"/>
</dbReference>
<evidence type="ECO:0000256" key="2">
    <source>
        <dbReference type="ARBA" id="ARBA00005692"/>
    </source>
</evidence>
<evidence type="ECO:0000313" key="8">
    <source>
        <dbReference type="Proteomes" id="UP001432322"/>
    </source>
</evidence>
<dbReference type="AlphaFoldDB" id="A0AAV5VS15"/>
<feature type="non-terminal residue" evidence="7">
    <location>
        <position position="1"/>
    </location>
</feature>
<dbReference type="GO" id="GO:0016020">
    <property type="term" value="C:membrane"/>
    <property type="evidence" value="ECO:0007669"/>
    <property type="project" value="UniProtKB-SubCell"/>
</dbReference>
<evidence type="ECO:0000256" key="4">
    <source>
        <dbReference type="ARBA" id="ARBA00022989"/>
    </source>
</evidence>
<name>A0AAV5VS15_9BILA</name>
<reference evidence="7" key="1">
    <citation type="submission" date="2023-10" db="EMBL/GenBank/DDBJ databases">
        <title>Genome assembly of Pristionchus species.</title>
        <authorList>
            <person name="Yoshida K."/>
            <person name="Sommer R.J."/>
        </authorList>
    </citation>
    <scope>NUCLEOTIDE SEQUENCE</scope>
    <source>
        <strain evidence="7">RS5133</strain>
    </source>
</reference>